<evidence type="ECO:0000256" key="9">
    <source>
        <dbReference type="SAM" id="Phobius"/>
    </source>
</evidence>
<dbReference type="Pfam" id="PF07885">
    <property type="entry name" value="Ion_trans_2"/>
    <property type="match status" value="2"/>
</dbReference>
<comment type="similarity">
    <text evidence="8">Belongs to the two pore domain potassium channel (TC 1.A.1.8) family.</text>
</comment>
<sequence length="450" mass="50013">MTLEGGIHHDTAVAASKLDPKSETSIPNAGELRAETVDRLWSITENLNILYRENWTRLAAEEVLLFQEALFKTLRHSDGGQFGAGTAYYGQQMHKWSFSSSFLYSLTLITTIGYGSVSPRTSWGKLVTILYALVGIPLMLLYLSTTGDLLARSFRRLYGKLCGMSSQKPPCPCTNPVRVPVTLCLVIVLAYICSGAVLFHRLENWSLLEGSYFCFTSLGTIGFGDLLPGQNAEEVSLCACSAYILTGMALVAMCFSLVQDEVINLLRYIGATCTRNKMLKRPQTEGAAPIKKPPVVNKIPPMLQHNSLPRKSNFSRNTPARRSAGAEPLVEYFVPRSVSEFDLSIATGDTPITGNFLPLTVRVPRKMANKQKEKMVTFEDEMAAKLNKDPELQDTCLVDDFNTVKRELKQFKNFKLCEGLKKCDEDCSCNAEAECDICKVIDFTMKKDKL</sequence>
<dbReference type="GO" id="GO:0015271">
    <property type="term" value="F:outward rectifier potassium channel activity"/>
    <property type="evidence" value="ECO:0000318"/>
    <property type="project" value="GO_Central"/>
</dbReference>
<keyword evidence="4 9" id="KW-1133">Transmembrane helix</keyword>
<feature type="domain" description="Potassium channel" evidence="10">
    <location>
        <begin position="87"/>
        <end position="151"/>
    </location>
</feature>
<evidence type="ECO:0000256" key="3">
    <source>
        <dbReference type="ARBA" id="ARBA00022692"/>
    </source>
</evidence>
<proteinExistence type="inferred from homology"/>
<protein>
    <recommendedName>
        <fullName evidence="10">Potassium channel domain-containing protein</fullName>
    </recommendedName>
</protein>
<gene>
    <name evidence="11" type="primary">GLEAN_14960</name>
    <name evidence="11" type="ORF">TcasGA2_TC014960</name>
</gene>
<dbReference type="OMA" id="ICKVIDF"/>
<evidence type="ECO:0000256" key="4">
    <source>
        <dbReference type="ARBA" id="ARBA00022989"/>
    </source>
</evidence>
<dbReference type="GO" id="GO:0005886">
    <property type="term" value="C:plasma membrane"/>
    <property type="evidence" value="ECO:0000318"/>
    <property type="project" value="GO_Central"/>
</dbReference>
<feature type="transmembrane region" description="Helical" evidence="9">
    <location>
        <begin position="129"/>
        <end position="151"/>
    </location>
</feature>
<dbReference type="GO" id="GO:0022841">
    <property type="term" value="F:potassium ion leak channel activity"/>
    <property type="evidence" value="ECO:0000318"/>
    <property type="project" value="GO_Central"/>
</dbReference>
<keyword evidence="2 8" id="KW-0813">Transport</keyword>
<evidence type="ECO:0000256" key="7">
    <source>
        <dbReference type="ARBA" id="ARBA00023303"/>
    </source>
</evidence>
<accession>D2A3Q6</accession>
<dbReference type="PANTHER" id="PTHR11003:SF325">
    <property type="entry name" value="POTASSIUM CHANNEL DOMAIN-CONTAINING PROTEIN"/>
    <property type="match status" value="1"/>
</dbReference>
<dbReference type="EMBL" id="KQ971348">
    <property type="protein sequence ID" value="EFA04896.1"/>
    <property type="molecule type" value="Genomic_DNA"/>
</dbReference>
<evidence type="ECO:0000256" key="5">
    <source>
        <dbReference type="ARBA" id="ARBA00023065"/>
    </source>
</evidence>
<evidence type="ECO:0000256" key="6">
    <source>
        <dbReference type="ARBA" id="ARBA00023136"/>
    </source>
</evidence>
<dbReference type="PRINTS" id="PR01333">
    <property type="entry name" value="2POREKCHANEL"/>
</dbReference>
<evidence type="ECO:0000256" key="8">
    <source>
        <dbReference type="RuleBase" id="RU003857"/>
    </source>
</evidence>
<dbReference type="Proteomes" id="UP000007266">
    <property type="component" value="Linkage group 6"/>
</dbReference>
<keyword evidence="6 9" id="KW-0472">Membrane</keyword>
<keyword evidence="3 8" id="KW-0812">Transmembrane</keyword>
<reference evidence="11 12" key="1">
    <citation type="journal article" date="2008" name="Nature">
        <title>The genome of the model beetle and pest Tribolium castaneum.</title>
        <authorList>
            <consortium name="Tribolium Genome Sequencing Consortium"/>
            <person name="Richards S."/>
            <person name="Gibbs R.A."/>
            <person name="Weinstock G.M."/>
            <person name="Brown S.J."/>
            <person name="Denell R."/>
            <person name="Beeman R.W."/>
            <person name="Gibbs R."/>
            <person name="Beeman R.W."/>
            <person name="Brown S.J."/>
            <person name="Bucher G."/>
            <person name="Friedrich M."/>
            <person name="Grimmelikhuijzen C.J."/>
            <person name="Klingler M."/>
            <person name="Lorenzen M."/>
            <person name="Richards S."/>
            <person name="Roth S."/>
            <person name="Schroder R."/>
            <person name="Tautz D."/>
            <person name="Zdobnov E.M."/>
            <person name="Muzny D."/>
            <person name="Gibbs R.A."/>
            <person name="Weinstock G.M."/>
            <person name="Attaway T."/>
            <person name="Bell S."/>
            <person name="Buhay C.J."/>
            <person name="Chandrabose M.N."/>
            <person name="Chavez D."/>
            <person name="Clerk-Blankenburg K.P."/>
            <person name="Cree A."/>
            <person name="Dao M."/>
            <person name="Davis C."/>
            <person name="Chacko J."/>
            <person name="Dinh H."/>
            <person name="Dugan-Rocha S."/>
            <person name="Fowler G."/>
            <person name="Garner T.T."/>
            <person name="Garnes J."/>
            <person name="Gnirke A."/>
            <person name="Hawes A."/>
            <person name="Hernandez J."/>
            <person name="Hines S."/>
            <person name="Holder M."/>
            <person name="Hume J."/>
            <person name="Jhangiani S.N."/>
            <person name="Joshi V."/>
            <person name="Khan Z.M."/>
            <person name="Jackson L."/>
            <person name="Kovar C."/>
            <person name="Kowis A."/>
            <person name="Lee S."/>
            <person name="Lewis L.R."/>
            <person name="Margolis J."/>
            <person name="Morgan M."/>
            <person name="Nazareth L.V."/>
            <person name="Nguyen N."/>
            <person name="Okwuonu G."/>
            <person name="Parker D."/>
            <person name="Richards S."/>
            <person name="Ruiz S.J."/>
            <person name="Santibanez J."/>
            <person name="Savard J."/>
            <person name="Scherer S.E."/>
            <person name="Schneider B."/>
            <person name="Sodergren E."/>
            <person name="Tautz D."/>
            <person name="Vattahil S."/>
            <person name="Villasana D."/>
            <person name="White C.S."/>
            <person name="Wright R."/>
            <person name="Park Y."/>
            <person name="Beeman R.W."/>
            <person name="Lord J."/>
            <person name="Oppert B."/>
            <person name="Lorenzen M."/>
            <person name="Brown S."/>
            <person name="Wang L."/>
            <person name="Savard J."/>
            <person name="Tautz D."/>
            <person name="Richards S."/>
            <person name="Weinstock G."/>
            <person name="Gibbs R.A."/>
            <person name="Liu Y."/>
            <person name="Worley K."/>
            <person name="Weinstock G."/>
            <person name="Elsik C.G."/>
            <person name="Reese J.T."/>
            <person name="Elhaik E."/>
            <person name="Landan G."/>
            <person name="Graur D."/>
            <person name="Arensburger P."/>
            <person name="Atkinson P."/>
            <person name="Beeman R.W."/>
            <person name="Beidler J."/>
            <person name="Brown S.J."/>
            <person name="Demuth J.P."/>
            <person name="Drury D.W."/>
            <person name="Du Y.Z."/>
            <person name="Fujiwara H."/>
            <person name="Lorenzen M."/>
            <person name="Maselli V."/>
            <person name="Osanai M."/>
            <person name="Park Y."/>
            <person name="Robertson H.M."/>
            <person name="Tu Z."/>
            <person name="Wang J.J."/>
            <person name="Wang S."/>
            <person name="Richards S."/>
            <person name="Song H."/>
            <person name="Zhang L."/>
            <person name="Sodergren E."/>
            <person name="Werner D."/>
            <person name="Stanke M."/>
            <person name="Morgenstern B."/>
            <person name="Solovyev V."/>
            <person name="Kosarev P."/>
            <person name="Brown G."/>
            <person name="Chen H.C."/>
            <person name="Ermolaeva O."/>
            <person name="Hlavina W."/>
            <person name="Kapustin Y."/>
            <person name="Kiryutin B."/>
            <person name="Kitts P."/>
            <person name="Maglott D."/>
            <person name="Pruitt K."/>
            <person name="Sapojnikov V."/>
            <person name="Souvorov A."/>
            <person name="Mackey A.J."/>
            <person name="Waterhouse R.M."/>
            <person name="Wyder S."/>
            <person name="Zdobnov E.M."/>
            <person name="Zdobnov E.M."/>
            <person name="Wyder S."/>
            <person name="Kriventseva E.V."/>
            <person name="Kadowaki T."/>
            <person name="Bork P."/>
            <person name="Aranda M."/>
            <person name="Bao R."/>
            <person name="Beermann A."/>
            <person name="Berns N."/>
            <person name="Bolognesi R."/>
            <person name="Bonneton F."/>
            <person name="Bopp D."/>
            <person name="Brown S.J."/>
            <person name="Bucher G."/>
            <person name="Butts T."/>
            <person name="Chaumot A."/>
            <person name="Denell R.E."/>
            <person name="Ferrier D.E."/>
            <person name="Friedrich M."/>
            <person name="Gordon C.M."/>
            <person name="Jindra M."/>
            <person name="Klingler M."/>
            <person name="Lan Q."/>
            <person name="Lattorff H.M."/>
            <person name="Laudet V."/>
            <person name="von Levetsow C."/>
            <person name="Liu Z."/>
            <person name="Lutz R."/>
            <person name="Lynch J.A."/>
            <person name="da Fonseca R.N."/>
            <person name="Posnien N."/>
            <person name="Reuter R."/>
            <person name="Roth S."/>
            <person name="Savard J."/>
            <person name="Schinko J.B."/>
            <person name="Schmitt C."/>
            <person name="Schoppmeier M."/>
            <person name="Schroder R."/>
            <person name="Shippy T.D."/>
            <person name="Simonnet F."/>
            <person name="Marques-Souza H."/>
            <person name="Tautz D."/>
            <person name="Tomoyasu Y."/>
            <person name="Trauner J."/>
            <person name="Van der Zee M."/>
            <person name="Vervoort M."/>
            <person name="Wittkopp N."/>
            <person name="Wimmer E.A."/>
            <person name="Yang X."/>
            <person name="Jones A.K."/>
            <person name="Sattelle D.B."/>
            <person name="Ebert P.R."/>
            <person name="Nelson D."/>
            <person name="Scott J.G."/>
            <person name="Beeman R.W."/>
            <person name="Muthukrishnan S."/>
            <person name="Kramer K.J."/>
            <person name="Arakane Y."/>
            <person name="Beeman R.W."/>
            <person name="Zhu Q."/>
            <person name="Hogenkamp D."/>
            <person name="Dixit R."/>
            <person name="Oppert B."/>
            <person name="Jiang H."/>
            <person name="Zou Z."/>
            <person name="Marshall J."/>
            <person name="Elpidina E."/>
            <person name="Vinokurov K."/>
            <person name="Oppert C."/>
            <person name="Zou Z."/>
            <person name="Evans J."/>
            <person name="Lu Z."/>
            <person name="Zhao P."/>
            <person name="Sumathipala N."/>
            <person name="Altincicek B."/>
            <person name="Vilcinskas A."/>
            <person name="Williams M."/>
            <person name="Hultmark D."/>
            <person name="Hetru C."/>
            <person name="Jiang H."/>
            <person name="Grimmelikhuijzen C.J."/>
            <person name="Hauser F."/>
            <person name="Cazzamali G."/>
            <person name="Williamson M."/>
            <person name="Park Y."/>
            <person name="Li B."/>
            <person name="Tanaka Y."/>
            <person name="Predel R."/>
            <person name="Neupert S."/>
            <person name="Schachtner J."/>
            <person name="Verleyen P."/>
            <person name="Raible F."/>
            <person name="Bork P."/>
            <person name="Friedrich M."/>
            <person name="Walden K.K."/>
            <person name="Robertson H.M."/>
            <person name="Angeli S."/>
            <person name="Foret S."/>
            <person name="Bucher G."/>
            <person name="Schuetz S."/>
            <person name="Maleszka R."/>
            <person name="Wimmer E.A."/>
            <person name="Beeman R.W."/>
            <person name="Lorenzen M."/>
            <person name="Tomoyasu Y."/>
            <person name="Miller S.C."/>
            <person name="Grossmann D."/>
            <person name="Bucher G."/>
        </authorList>
    </citation>
    <scope>NUCLEOTIDE SEQUENCE [LARGE SCALE GENOMIC DNA]</scope>
    <source>
        <strain evidence="11 12">Georgia GA2</strain>
    </source>
</reference>
<evidence type="ECO:0000256" key="2">
    <source>
        <dbReference type="ARBA" id="ARBA00022448"/>
    </source>
</evidence>
<dbReference type="AlphaFoldDB" id="D2A3Q6"/>
<feature type="domain" description="Potassium channel" evidence="10">
    <location>
        <begin position="187"/>
        <end position="261"/>
    </location>
</feature>
<dbReference type="HOGENOM" id="CLU_049244_0_0_1"/>
<evidence type="ECO:0000259" key="10">
    <source>
        <dbReference type="Pfam" id="PF07885"/>
    </source>
</evidence>
<comment type="subcellular location">
    <subcellularLocation>
        <location evidence="1">Membrane</location>
        <topology evidence="1">Multi-pass membrane protein</topology>
    </subcellularLocation>
</comment>
<dbReference type="InterPro" id="IPR003280">
    <property type="entry name" value="2pore_dom_K_chnl"/>
</dbReference>
<keyword evidence="12" id="KW-1185">Reference proteome</keyword>
<feature type="transmembrane region" description="Helical" evidence="9">
    <location>
        <begin position="177"/>
        <end position="199"/>
    </location>
</feature>
<dbReference type="InterPro" id="IPR013099">
    <property type="entry name" value="K_chnl_dom"/>
</dbReference>
<dbReference type="FunFam" id="1.10.287.70:FF:000209">
    <property type="entry name" value="Uncharacterized protein, isoform B"/>
    <property type="match status" value="1"/>
</dbReference>
<dbReference type="SUPFAM" id="SSF81324">
    <property type="entry name" value="Voltage-gated potassium channels"/>
    <property type="match status" value="2"/>
</dbReference>
<dbReference type="PANTHER" id="PTHR11003">
    <property type="entry name" value="POTASSIUM CHANNEL, SUBFAMILY K"/>
    <property type="match status" value="1"/>
</dbReference>
<evidence type="ECO:0000256" key="1">
    <source>
        <dbReference type="ARBA" id="ARBA00004141"/>
    </source>
</evidence>
<dbReference type="PhylomeDB" id="D2A3Q6"/>
<name>D2A3Q6_TRICA</name>
<feature type="transmembrane region" description="Helical" evidence="9">
    <location>
        <begin position="101"/>
        <end position="117"/>
    </location>
</feature>
<dbReference type="FunCoup" id="D2A3Q6">
    <property type="interactions" value="1"/>
</dbReference>
<organism evidence="11 12">
    <name type="scientific">Tribolium castaneum</name>
    <name type="common">Red flour beetle</name>
    <dbReference type="NCBI Taxonomy" id="7070"/>
    <lineage>
        <taxon>Eukaryota</taxon>
        <taxon>Metazoa</taxon>
        <taxon>Ecdysozoa</taxon>
        <taxon>Arthropoda</taxon>
        <taxon>Hexapoda</taxon>
        <taxon>Insecta</taxon>
        <taxon>Pterygota</taxon>
        <taxon>Neoptera</taxon>
        <taxon>Endopterygota</taxon>
        <taxon>Coleoptera</taxon>
        <taxon>Polyphaga</taxon>
        <taxon>Cucujiformia</taxon>
        <taxon>Tenebrionidae</taxon>
        <taxon>Tenebrionidae incertae sedis</taxon>
        <taxon>Tribolium</taxon>
    </lineage>
</organism>
<reference evidence="11 12" key="2">
    <citation type="journal article" date="2010" name="Nucleic Acids Res.">
        <title>BeetleBase in 2010: revisions to provide comprehensive genomic information for Tribolium castaneum.</title>
        <authorList>
            <person name="Kim H.S."/>
            <person name="Murphy T."/>
            <person name="Xia J."/>
            <person name="Caragea D."/>
            <person name="Park Y."/>
            <person name="Beeman R.W."/>
            <person name="Lorenzen M.D."/>
            <person name="Butcher S."/>
            <person name="Manak J.R."/>
            <person name="Brown S.J."/>
        </authorList>
    </citation>
    <scope>GENOME REANNOTATION</scope>
    <source>
        <strain evidence="11 12">Georgia GA2</strain>
    </source>
</reference>
<dbReference type="eggNOG" id="KOG1418">
    <property type="taxonomic scope" value="Eukaryota"/>
</dbReference>
<dbReference type="GO" id="GO:0071805">
    <property type="term" value="P:potassium ion transmembrane transport"/>
    <property type="evidence" value="ECO:0000318"/>
    <property type="project" value="GO_Central"/>
</dbReference>
<dbReference type="Gene3D" id="1.10.287.70">
    <property type="match status" value="1"/>
</dbReference>
<evidence type="ECO:0000313" key="11">
    <source>
        <dbReference type="EMBL" id="EFA04896.1"/>
    </source>
</evidence>
<feature type="transmembrane region" description="Helical" evidence="9">
    <location>
        <begin position="235"/>
        <end position="258"/>
    </location>
</feature>
<keyword evidence="5 8" id="KW-0406">Ion transport</keyword>
<dbReference type="InParanoid" id="D2A3Q6"/>
<keyword evidence="7 8" id="KW-0407">Ion channel</keyword>
<evidence type="ECO:0000313" key="12">
    <source>
        <dbReference type="Proteomes" id="UP000007266"/>
    </source>
</evidence>